<proteinExistence type="predicted"/>
<evidence type="ECO:0000313" key="2">
    <source>
        <dbReference type="Proteomes" id="UP000017651"/>
    </source>
</evidence>
<accession>U5PXG2</accession>
<keyword evidence="2" id="KW-1185">Reference proteome</keyword>
<dbReference type="EMBL" id="KF669650">
    <property type="protein sequence ID" value="AGY47138.1"/>
    <property type="molecule type" value="Genomic_DNA"/>
</dbReference>
<protein>
    <submittedName>
        <fullName evidence="1">Uncharacterized protein</fullName>
    </submittedName>
</protein>
<organism evidence="1 2">
    <name type="scientific">Clavibacter phage CN1A</name>
    <dbReference type="NCBI Taxonomy" id="1406793"/>
    <lineage>
        <taxon>Viruses</taxon>
        <taxon>Duplodnaviria</taxon>
        <taxon>Heunggongvirae</taxon>
        <taxon>Uroviricota</taxon>
        <taxon>Caudoviricetes</taxon>
        <taxon>Cinunavirus</taxon>
        <taxon>Cinunavirus CN1A</taxon>
    </lineage>
</organism>
<sequence>MTYLLSFDPGVSSGIALGSFGPKQAYEFIEGWEPQGGTEGLIEWWTQHADWPGWDNTIWVSELFVLANNDFVANIESKRGEGAIMMMAHPQKVNWQDRTRKAGVPNRILKEHGLWQSGVDYQHEDGRDVNDAIIHALEYLRSRVHIPTLKRYFR</sequence>
<dbReference type="RefSeq" id="YP_009004241.1">
    <property type="nucleotide sequence ID" value="NC_023549.1"/>
</dbReference>
<gene>
    <name evidence="1" type="ORF">CN1A_29</name>
</gene>
<dbReference type="GeneID" id="18506549"/>
<reference evidence="1 2" key="1">
    <citation type="journal article" date="2013" name="Genome Announc.">
        <title>Complete Genome of Clavibacter michiganensis subsp. sepedonicusis Siphophage CN1A.</title>
        <authorList>
            <person name="Kongari R.R."/>
            <person name="Yao G.W."/>
            <person name="Chamakura K.R."/>
            <person name="Kuty Everett G.F."/>
        </authorList>
    </citation>
    <scope>NUCLEOTIDE SEQUENCE [LARGE SCALE GENOMIC DNA]</scope>
</reference>
<dbReference type="KEGG" id="vg:18506549"/>
<dbReference type="Proteomes" id="UP000017651">
    <property type="component" value="Segment"/>
</dbReference>
<name>U5PXG2_9CAUD</name>
<evidence type="ECO:0000313" key="1">
    <source>
        <dbReference type="EMBL" id="AGY47138.1"/>
    </source>
</evidence>